<dbReference type="Pfam" id="PF03061">
    <property type="entry name" value="4HBT"/>
    <property type="match status" value="1"/>
</dbReference>
<dbReference type="SUPFAM" id="SSF54637">
    <property type="entry name" value="Thioesterase/thiol ester dehydrase-isomerase"/>
    <property type="match status" value="1"/>
</dbReference>
<dbReference type="PROSITE" id="PS51186">
    <property type="entry name" value="GNAT"/>
    <property type="match status" value="1"/>
</dbReference>
<accession>A0A0U3N0C4</accession>
<dbReference type="Gene3D" id="3.10.129.10">
    <property type="entry name" value="Hotdog Thioesterase"/>
    <property type="match status" value="1"/>
</dbReference>
<dbReference type="CDD" id="cd04301">
    <property type="entry name" value="NAT_SF"/>
    <property type="match status" value="1"/>
</dbReference>
<dbReference type="CDD" id="cd00586">
    <property type="entry name" value="4HBT"/>
    <property type="match status" value="1"/>
</dbReference>
<dbReference type="InterPro" id="IPR050832">
    <property type="entry name" value="Bact_Acetyltransf"/>
</dbReference>
<dbReference type="KEGG" id="rdp:RD2015_3160"/>
<dbReference type="RefSeq" id="WP_058935702.1">
    <property type="nucleotide sequence ID" value="NZ_CP013729.1"/>
</dbReference>
<dbReference type="NCBIfam" id="TIGR00051">
    <property type="entry name" value="YbgC/FadM family acyl-CoA thioesterase"/>
    <property type="match status" value="1"/>
</dbReference>
<evidence type="ECO:0000256" key="2">
    <source>
        <dbReference type="ARBA" id="ARBA00022801"/>
    </source>
</evidence>
<keyword evidence="5" id="KW-1185">Reference proteome</keyword>
<evidence type="ECO:0000313" key="5">
    <source>
        <dbReference type="Proteomes" id="UP000060699"/>
    </source>
</evidence>
<dbReference type="SUPFAM" id="SSF55729">
    <property type="entry name" value="Acyl-CoA N-acyltransferases (Nat)"/>
    <property type="match status" value="1"/>
</dbReference>
<sequence length="299" mass="33420">MTSASSAAPVPARAPTRARFRFMERLRVRWSEVDAQQIVFNGHYLTYFDTAVGGYWRALALPYAQTMQTLGGDLFVRKSTVEYLDAARYDELLEVGVRTERVGTTSMTMACAVFRGDECLVHGELVYVFADASSREPQAVPQALRDLLLSFERHELMTVAQVGDWATLGADAHRIRQAVFVEEQRIPAEMEWDAADESCTHAVAYNRLGRPLATGRLLEHVPGVAKIGRMAVLSPMRGSRVGRQVLDALMQAGRERGYREVLLHAQLSAEGFYTRAGFQRRGPVFEEAGIQHVEMVRAL</sequence>
<dbReference type="PATRIC" id="fig|76731.3.peg.3237"/>
<proteinExistence type="predicted"/>
<dbReference type="GO" id="GO:0016790">
    <property type="term" value="F:thiolester hydrolase activity"/>
    <property type="evidence" value="ECO:0007669"/>
    <property type="project" value="UniProtKB-ARBA"/>
</dbReference>
<dbReference type="Pfam" id="PF13673">
    <property type="entry name" value="Acetyltransf_10"/>
    <property type="match status" value="1"/>
</dbReference>
<dbReference type="Proteomes" id="UP000060699">
    <property type="component" value="Chromosome"/>
</dbReference>
<evidence type="ECO:0000256" key="1">
    <source>
        <dbReference type="ARBA" id="ARBA00022679"/>
    </source>
</evidence>
<dbReference type="InterPro" id="IPR029069">
    <property type="entry name" value="HotDog_dom_sf"/>
</dbReference>
<name>A0A0U3N0C4_9BURK</name>
<gene>
    <name evidence="4" type="ORF">RD2015_3160</name>
</gene>
<keyword evidence="3" id="KW-0012">Acyltransferase</keyword>
<dbReference type="InterPro" id="IPR016181">
    <property type="entry name" value="Acyl_CoA_acyltransferase"/>
</dbReference>
<organism evidence="4 5">
    <name type="scientific">Roseateles depolymerans</name>
    <dbReference type="NCBI Taxonomy" id="76731"/>
    <lineage>
        <taxon>Bacteria</taxon>
        <taxon>Pseudomonadati</taxon>
        <taxon>Pseudomonadota</taxon>
        <taxon>Betaproteobacteria</taxon>
        <taxon>Burkholderiales</taxon>
        <taxon>Sphaerotilaceae</taxon>
        <taxon>Roseateles</taxon>
    </lineage>
</organism>
<dbReference type="OrthoDB" id="9796171at2"/>
<dbReference type="Gene3D" id="3.40.630.30">
    <property type="match status" value="1"/>
</dbReference>
<dbReference type="InterPro" id="IPR006683">
    <property type="entry name" value="Thioestr_dom"/>
</dbReference>
<dbReference type="InterPro" id="IPR000182">
    <property type="entry name" value="GNAT_dom"/>
</dbReference>
<evidence type="ECO:0000313" key="4">
    <source>
        <dbReference type="EMBL" id="ALV07620.1"/>
    </source>
</evidence>
<protein>
    <submittedName>
        <fullName evidence="4">4-hydroxybenzoyl-CoA thioesterase</fullName>
    </submittedName>
</protein>
<reference evidence="4 5" key="1">
    <citation type="submission" date="2015-12" db="EMBL/GenBank/DDBJ databases">
        <title>Complete genome of Roseateles depolymerans KCTC 42856.</title>
        <authorList>
            <person name="Kim K.M."/>
        </authorList>
    </citation>
    <scope>NUCLEOTIDE SEQUENCE [LARGE SCALE GENOMIC DNA]</scope>
    <source>
        <strain evidence="4 5">KCTC 42856</strain>
    </source>
</reference>
<dbReference type="EMBL" id="CP013729">
    <property type="protein sequence ID" value="ALV07620.1"/>
    <property type="molecule type" value="Genomic_DNA"/>
</dbReference>
<dbReference type="AlphaFoldDB" id="A0A0U3N0C4"/>
<dbReference type="GO" id="GO:0016747">
    <property type="term" value="F:acyltransferase activity, transferring groups other than amino-acyl groups"/>
    <property type="evidence" value="ECO:0007669"/>
    <property type="project" value="InterPro"/>
</dbReference>
<keyword evidence="1" id="KW-0808">Transferase</keyword>
<dbReference type="PANTHER" id="PTHR43877">
    <property type="entry name" value="AMINOALKYLPHOSPHONATE N-ACETYLTRANSFERASE-RELATED-RELATED"/>
    <property type="match status" value="1"/>
</dbReference>
<evidence type="ECO:0000256" key="3">
    <source>
        <dbReference type="ARBA" id="ARBA00023315"/>
    </source>
</evidence>
<dbReference type="InterPro" id="IPR006684">
    <property type="entry name" value="YbgC/YbaW"/>
</dbReference>
<keyword evidence="2" id="KW-0378">Hydrolase</keyword>
<dbReference type="STRING" id="76731.RD2015_3160"/>